<accession>A0A316FIZ9</accession>
<dbReference type="PROSITE" id="PS51910">
    <property type="entry name" value="GH18_2"/>
    <property type="match status" value="1"/>
</dbReference>
<evidence type="ECO:0000256" key="1">
    <source>
        <dbReference type="ARBA" id="ARBA00009121"/>
    </source>
</evidence>
<dbReference type="GO" id="GO:0030246">
    <property type="term" value="F:carbohydrate binding"/>
    <property type="evidence" value="ECO:0007669"/>
    <property type="project" value="InterPro"/>
</dbReference>
<organism evidence="10 11">
    <name type="scientific">Pleionea mediterranea</name>
    <dbReference type="NCBI Taxonomy" id="523701"/>
    <lineage>
        <taxon>Bacteria</taxon>
        <taxon>Pseudomonadati</taxon>
        <taxon>Pseudomonadota</taxon>
        <taxon>Gammaproteobacteria</taxon>
        <taxon>Oceanospirillales</taxon>
        <taxon>Pleioneaceae</taxon>
        <taxon>Pleionea</taxon>
    </lineage>
</organism>
<evidence type="ECO:0000256" key="5">
    <source>
        <dbReference type="ARBA" id="ARBA00023295"/>
    </source>
</evidence>
<evidence type="ECO:0000256" key="3">
    <source>
        <dbReference type="ARBA" id="ARBA00022801"/>
    </source>
</evidence>
<dbReference type="InterPro" id="IPR013783">
    <property type="entry name" value="Ig-like_fold"/>
</dbReference>
<dbReference type="InterPro" id="IPR001579">
    <property type="entry name" value="Glyco_hydro_18_chit_AS"/>
</dbReference>
<evidence type="ECO:0000256" key="2">
    <source>
        <dbReference type="ARBA" id="ARBA00012729"/>
    </source>
</evidence>
<dbReference type="InterPro" id="IPR036573">
    <property type="entry name" value="CBM_sf_5/12"/>
</dbReference>
<dbReference type="Gene3D" id="2.60.40.10">
    <property type="entry name" value="Immunoglobulins"/>
    <property type="match status" value="2"/>
</dbReference>
<dbReference type="Proteomes" id="UP000245790">
    <property type="component" value="Unassembled WGS sequence"/>
</dbReference>
<dbReference type="SUPFAM" id="SSF51055">
    <property type="entry name" value="Carbohydrate binding domain"/>
    <property type="match status" value="1"/>
</dbReference>
<dbReference type="InterPro" id="IPR011583">
    <property type="entry name" value="Chitinase_II/V-like_cat"/>
</dbReference>
<dbReference type="SMART" id="SM00089">
    <property type="entry name" value="PKD"/>
    <property type="match status" value="2"/>
</dbReference>
<evidence type="ECO:0000256" key="6">
    <source>
        <dbReference type="RuleBase" id="RU000489"/>
    </source>
</evidence>
<reference evidence="10 11" key="1">
    <citation type="submission" date="2018-05" db="EMBL/GenBank/DDBJ databases">
        <title>Genomic Encyclopedia of Type Strains, Phase IV (KMG-IV): sequencing the most valuable type-strain genomes for metagenomic binning, comparative biology and taxonomic classification.</title>
        <authorList>
            <person name="Goeker M."/>
        </authorList>
    </citation>
    <scope>NUCLEOTIDE SEQUENCE [LARGE SCALE GENOMIC DNA]</scope>
    <source>
        <strain evidence="10 11">DSM 25350</strain>
    </source>
</reference>
<dbReference type="Pfam" id="PF00704">
    <property type="entry name" value="Glyco_hydro_18"/>
    <property type="match status" value="1"/>
</dbReference>
<keyword evidence="3 6" id="KW-0378">Hydrolase</keyword>
<evidence type="ECO:0000259" key="8">
    <source>
        <dbReference type="PROSITE" id="PS50093"/>
    </source>
</evidence>
<evidence type="ECO:0000313" key="10">
    <source>
        <dbReference type="EMBL" id="PWK48469.1"/>
    </source>
</evidence>
<protein>
    <recommendedName>
        <fullName evidence="2">chitinase</fullName>
        <ecNumber evidence="2">3.2.1.14</ecNumber>
    </recommendedName>
</protein>
<dbReference type="Gene3D" id="2.10.10.20">
    <property type="entry name" value="Carbohydrate-binding module superfamily 5/12"/>
    <property type="match status" value="1"/>
</dbReference>
<comment type="caution">
    <text evidence="10">The sequence shown here is derived from an EMBL/GenBank/DDBJ whole genome shotgun (WGS) entry which is preliminary data.</text>
</comment>
<dbReference type="EMBL" id="QGGU01000009">
    <property type="protein sequence ID" value="PWK48469.1"/>
    <property type="molecule type" value="Genomic_DNA"/>
</dbReference>
<gene>
    <name evidence="10" type="ORF">C8D97_10918</name>
</gene>
<dbReference type="InterPro" id="IPR000601">
    <property type="entry name" value="PKD_dom"/>
</dbReference>
<dbReference type="InterPro" id="IPR035986">
    <property type="entry name" value="PKD_dom_sf"/>
</dbReference>
<dbReference type="CDD" id="cd00146">
    <property type="entry name" value="PKD"/>
    <property type="match status" value="2"/>
</dbReference>
<dbReference type="SUPFAM" id="SSF51445">
    <property type="entry name" value="(Trans)glycosidases"/>
    <property type="match status" value="1"/>
</dbReference>
<feature type="signal peptide" evidence="7">
    <location>
        <begin position="1"/>
        <end position="22"/>
    </location>
</feature>
<feature type="domain" description="PKD" evidence="8">
    <location>
        <begin position="243"/>
        <end position="331"/>
    </location>
</feature>
<proteinExistence type="inferred from homology"/>
<feature type="domain" description="PKD" evidence="8">
    <location>
        <begin position="86"/>
        <end position="174"/>
    </location>
</feature>
<evidence type="ECO:0000259" key="9">
    <source>
        <dbReference type="PROSITE" id="PS51910"/>
    </source>
</evidence>
<dbReference type="Pfam" id="PF18911">
    <property type="entry name" value="PKD_4"/>
    <property type="match status" value="2"/>
</dbReference>
<dbReference type="SMART" id="SM00636">
    <property type="entry name" value="Glyco_18"/>
    <property type="match status" value="1"/>
</dbReference>
<dbReference type="InterPro" id="IPR003610">
    <property type="entry name" value="CBM5/12"/>
</dbReference>
<dbReference type="CDD" id="cd12215">
    <property type="entry name" value="ChiC_BD"/>
    <property type="match status" value="1"/>
</dbReference>
<dbReference type="PROSITE" id="PS01095">
    <property type="entry name" value="GH18_1"/>
    <property type="match status" value="1"/>
</dbReference>
<dbReference type="CDD" id="cd02871">
    <property type="entry name" value="GH18_chitinase_D-like"/>
    <property type="match status" value="1"/>
</dbReference>
<keyword evidence="5 6" id="KW-0326">Glycosidase</keyword>
<dbReference type="PANTHER" id="PTHR45708:SF49">
    <property type="entry name" value="ENDOCHITINASE"/>
    <property type="match status" value="1"/>
</dbReference>
<dbReference type="PANTHER" id="PTHR45708">
    <property type="entry name" value="ENDOCHITINASE"/>
    <property type="match status" value="1"/>
</dbReference>
<keyword evidence="4" id="KW-0119">Carbohydrate metabolism</keyword>
<evidence type="ECO:0000256" key="4">
    <source>
        <dbReference type="ARBA" id="ARBA00023277"/>
    </source>
</evidence>
<dbReference type="RefSeq" id="WP_109764144.1">
    <property type="nucleotide sequence ID" value="NZ_QGGU01000009.1"/>
</dbReference>
<dbReference type="SMART" id="SM00495">
    <property type="entry name" value="ChtBD3"/>
    <property type="match status" value="2"/>
</dbReference>
<dbReference type="GO" id="GO:0008061">
    <property type="term" value="F:chitin binding"/>
    <property type="evidence" value="ECO:0007669"/>
    <property type="project" value="InterPro"/>
</dbReference>
<comment type="similarity">
    <text evidence="1">Belongs to the glycosyl hydrolase 18 family. Chitinase class II subfamily.</text>
</comment>
<name>A0A316FIZ9_9GAMM</name>
<dbReference type="Gene3D" id="3.20.20.80">
    <property type="entry name" value="Glycosidases"/>
    <property type="match status" value="1"/>
</dbReference>
<dbReference type="PROSITE" id="PS50093">
    <property type="entry name" value="PKD"/>
    <property type="match status" value="2"/>
</dbReference>
<evidence type="ECO:0000313" key="11">
    <source>
        <dbReference type="Proteomes" id="UP000245790"/>
    </source>
</evidence>
<feature type="domain" description="GH18" evidence="9">
    <location>
        <begin position="336"/>
        <end position="657"/>
    </location>
</feature>
<dbReference type="InterPro" id="IPR001223">
    <property type="entry name" value="Glyco_hydro18_cat"/>
</dbReference>
<dbReference type="InterPro" id="IPR017853">
    <property type="entry name" value="GH"/>
</dbReference>
<dbReference type="InterPro" id="IPR022409">
    <property type="entry name" value="PKD/Chitinase_dom"/>
</dbReference>
<dbReference type="OrthoDB" id="315328at2"/>
<dbReference type="EC" id="3.2.1.14" evidence="2"/>
<dbReference type="GO" id="GO:0008843">
    <property type="term" value="F:endochitinase activity"/>
    <property type="evidence" value="ECO:0007669"/>
    <property type="project" value="UniProtKB-EC"/>
</dbReference>
<evidence type="ECO:0000256" key="7">
    <source>
        <dbReference type="SAM" id="SignalP"/>
    </source>
</evidence>
<dbReference type="GO" id="GO:0005576">
    <property type="term" value="C:extracellular region"/>
    <property type="evidence" value="ECO:0007669"/>
    <property type="project" value="InterPro"/>
</dbReference>
<dbReference type="AlphaFoldDB" id="A0A316FIZ9"/>
<keyword evidence="7" id="KW-0732">Signal</keyword>
<dbReference type="InterPro" id="IPR050542">
    <property type="entry name" value="Glycosyl_Hydrlase18_Chitinase"/>
</dbReference>
<feature type="chain" id="PRO_5016363234" description="chitinase" evidence="7">
    <location>
        <begin position="23"/>
        <end position="657"/>
    </location>
</feature>
<keyword evidence="11" id="KW-1185">Reference proteome</keyword>
<sequence>MNTRNSFWLLIGSLLFATPLLAVDCSPIDVWQSNQVYTQGDRVKTDQQAYQANWWTQNQNPGDNSGQWQVWQRLGSCDGGDGGNQKPVAEANGPYSALVAQDITFSSDGSSDPDGTISRFQWDFGNGQSSTQANPVYQYAQAGQYTVSLTVTDDDGATTMTETQVAITTEGGGGNCVAPQYVAGASYQVGDEVSNVGRRFQCNIAGWCSSDAAWAYEPGVGAHWQDAWQDQGPCNDNGGENQLPQVSINGPYTGRVDQAVLFSSRGSVDADGNIVEYLWRFGDGAESNNANPSHVYLASGVYTAQLTLTDDQGAMASETTRVTISEKDSDSPLPEHLLVGYWHNFDNGSGVINMADVDTAWDFINVSFAENKPGGAEGEVAFVPFAETDEAFIQGVRYQQSLGKKVLISLGGANAHIQLNSETARENFVRTMGDIIERYGFDGMDIDLEGGSLNMTAGDTINNPKTPAIVNLIAATKRLKSRFGSGFILTMAPETAYVQGGLSNFSGIWGAYLPLIHALRDDLTLLHVQHYNTGSLTATDGNIYSPGTVDFHVAMSDMLLTGFNAGGEPDNYFPPLRPDQVAVGLPSGTSSASSGYTSPDKVHQSLNCLMEQLQCQNYQPAQAYPMFRGLMTWSINWDAHRGNEFSAPHRAFLDQKF</sequence>
<dbReference type="SUPFAM" id="SSF49299">
    <property type="entry name" value="PKD domain"/>
    <property type="match status" value="2"/>
</dbReference>
<dbReference type="GO" id="GO:0005975">
    <property type="term" value="P:carbohydrate metabolic process"/>
    <property type="evidence" value="ECO:0007669"/>
    <property type="project" value="InterPro"/>
</dbReference>